<dbReference type="PANTHER" id="PTHR42873">
    <property type="entry name" value="RIBOSOMAL RNA LARGE SUBUNIT METHYLTRANSFERASE"/>
    <property type="match status" value="1"/>
</dbReference>
<dbReference type="GO" id="GO:0008168">
    <property type="term" value="F:methyltransferase activity"/>
    <property type="evidence" value="ECO:0007669"/>
    <property type="project" value="UniProtKB-KW"/>
</dbReference>
<name>A0A1D1ZQ51_AUXPR</name>
<feature type="region of interest" description="Disordered" evidence="7">
    <location>
        <begin position="227"/>
        <end position="280"/>
    </location>
</feature>
<keyword evidence="2" id="KW-0963">Cytoplasm</keyword>
<dbReference type="Gene3D" id="2.30.130.10">
    <property type="entry name" value="PUA domain"/>
    <property type="match status" value="1"/>
</dbReference>
<evidence type="ECO:0000256" key="5">
    <source>
        <dbReference type="ARBA" id="ARBA00022691"/>
    </source>
</evidence>
<keyword evidence="4" id="KW-0808">Transferase</keyword>
<dbReference type="PANTHER" id="PTHR42873:SF1">
    <property type="entry name" value="S-ADENOSYLMETHIONINE-DEPENDENT METHYLTRANSFERASE DOMAIN-CONTAINING PROTEIN"/>
    <property type="match status" value="1"/>
</dbReference>
<dbReference type="InterPro" id="IPR036974">
    <property type="entry name" value="PUA_sf"/>
</dbReference>
<evidence type="ECO:0000313" key="10">
    <source>
        <dbReference type="EMBL" id="JAT69100.1"/>
    </source>
</evidence>
<comment type="subcellular location">
    <subcellularLocation>
        <location evidence="1">Cytoplasm</location>
    </subcellularLocation>
</comment>
<dbReference type="EMBL" id="GDKF01009522">
    <property type="protein sequence ID" value="JAT69100.1"/>
    <property type="molecule type" value="Transcribed_RNA"/>
</dbReference>
<dbReference type="Gene3D" id="3.40.50.150">
    <property type="entry name" value="Vaccinia Virus protein VP39"/>
    <property type="match status" value="1"/>
</dbReference>
<sequence>MQHATALLRSAPCISLRAFTSAKRPGSRAGLHVRAAVASKTATPRLVLKGGKVHLFSRHRNPVVYGGAVDNIKGPAPALGDAVLVCDGAGAAFAWGFYNPHSMYRVRIMQMLSSPEQKAPSDIQALLRAKIQAAWELRRALDLPSQDTDVYRLVNSEGDGLSGLIIDVLGSQVVVAPSAAWCMRYRAEITRALTEVLQQQGTAGGAEPAIVWQPAVTMLTREEGWTFDDPGAAGVQGVATNGARSRAASGEDSGEEEEGDAGEDAETDSAASPASPADPPLIIREHGLRYSLDAEGPNQKTGFYADQRDSRLVLRQLSKGKRVLDLCCYTGGFALNAAAGGATHVLGLDSSHRAVHAAAANAALNGLDQVLTFERQDMKAWGRGSQPPPGGWDLVVLDPPKLAPGKKAMVRATRQYTAYNAAAMRLVAPGGLLMTCSCSGAMTQSDGFLPMLQDAARLAGRSLTLLRSAGAAPDHPLDPGYPEGRYLTNVLVRVT</sequence>
<evidence type="ECO:0000256" key="2">
    <source>
        <dbReference type="ARBA" id="ARBA00022490"/>
    </source>
</evidence>
<keyword evidence="3" id="KW-0489">Methyltransferase</keyword>
<dbReference type="Gene3D" id="3.30.750.80">
    <property type="entry name" value="RNA methyltransferase domain (HRMD) like"/>
    <property type="match status" value="1"/>
</dbReference>
<dbReference type="GO" id="GO:0005737">
    <property type="term" value="C:cytoplasm"/>
    <property type="evidence" value="ECO:0007669"/>
    <property type="project" value="UniProtKB-SubCell"/>
</dbReference>
<dbReference type="CDD" id="cd11572">
    <property type="entry name" value="RlmI_M_like"/>
    <property type="match status" value="1"/>
</dbReference>
<proteinExistence type="inferred from homology"/>
<evidence type="ECO:0000259" key="9">
    <source>
        <dbReference type="Pfam" id="PF17785"/>
    </source>
</evidence>
<reference evidence="10" key="1">
    <citation type="submission" date="2015-08" db="EMBL/GenBank/DDBJ databases">
        <authorList>
            <person name="Babu N.S."/>
            <person name="Beckwith C.J."/>
            <person name="Beseler K.G."/>
            <person name="Brison A."/>
            <person name="Carone J.V."/>
            <person name="Caskin T.P."/>
            <person name="Diamond M."/>
            <person name="Durham M.E."/>
            <person name="Foxe J.M."/>
            <person name="Go M."/>
            <person name="Henderson B.A."/>
            <person name="Jones I.B."/>
            <person name="McGettigan J.A."/>
            <person name="Micheletti S.J."/>
            <person name="Nasrallah M.E."/>
            <person name="Ortiz D."/>
            <person name="Piller C.R."/>
            <person name="Privatt S.R."/>
            <person name="Schneider S.L."/>
            <person name="Sharp S."/>
            <person name="Smith T.C."/>
            <person name="Stanton J.D."/>
            <person name="Ullery H.E."/>
            <person name="Wilson R.J."/>
            <person name="Serrano M.G."/>
            <person name="Buck G."/>
            <person name="Lee V."/>
            <person name="Wang Y."/>
            <person name="Carvalho R."/>
            <person name="Voegtly L."/>
            <person name="Shi R."/>
            <person name="Duckworth R."/>
            <person name="Johnson A."/>
            <person name="Loviza R."/>
            <person name="Walstead R."/>
            <person name="Shah Z."/>
            <person name="Kiflezghi M."/>
            <person name="Wade K."/>
            <person name="Ball S.L."/>
            <person name="Bradley K.W."/>
            <person name="Asai D.J."/>
            <person name="Bowman C.A."/>
            <person name="Russell D.A."/>
            <person name="Pope W.H."/>
            <person name="Jacobs-Sera D."/>
            <person name="Hendrix R.W."/>
            <person name="Hatfull G.F."/>
        </authorList>
    </citation>
    <scope>NUCLEOTIDE SEQUENCE</scope>
</reference>
<gene>
    <name evidence="10" type="ORF">g.27308</name>
</gene>
<dbReference type="Pfam" id="PF17785">
    <property type="entry name" value="PUA_3"/>
    <property type="match status" value="1"/>
</dbReference>
<accession>A0A1D1ZQ51</accession>
<feature type="domain" description="S-adenosylmethionine-dependent methyltransferase" evidence="8">
    <location>
        <begin position="283"/>
        <end position="474"/>
    </location>
</feature>
<dbReference type="InterPro" id="IPR019614">
    <property type="entry name" value="SAM-dep_methyl-trfase"/>
</dbReference>
<evidence type="ECO:0000256" key="3">
    <source>
        <dbReference type="ARBA" id="ARBA00022603"/>
    </source>
</evidence>
<evidence type="ECO:0008006" key="11">
    <source>
        <dbReference type="Google" id="ProtNLM"/>
    </source>
</evidence>
<organism evidence="10">
    <name type="scientific">Auxenochlorella protothecoides</name>
    <name type="common">Green microalga</name>
    <name type="synonym">Chlorella protothecoides</name>
    <dbReference type="NCBI Taxonomy" id="3075"/>
    <lineage>
        <taxon>Eukaryota</taxon>
        <taxon>Viridiplantae</taxon>
        <taxon>Chlorophyta</taxon>
        <taxon>core chlorophytes</taxon>
        <taxon>Trebouxiophyceae</taxon>
        <taxon>Chlorellales</taxon>
        <taxon>Chlorellaceae</taxon>
        <taxon>Auxenochlorella</taxon>
    </lineage>
</organism>
<dbReference type="InterPro" id="IPR015947">
    <property type="entry name" value="PUA-like_sf"/>
</dbReference>
<dbReference type="CDD" id="cd02440">
    <property type="entry name" value="AdoMet_MTases"/>
    <property type="match status" value="1"/>
</dbReference>
<dbReference type="CDD" id="cd21153">
    <property type="entry name" value="PUA_RlmI"/>
    <property type="match status" value="1"/>
</dbReference>
<evidence type="ECO:0000259" key="8">
    <source>
        <dbReference type="Pfam" id="PF10672"/>
    </source>
</evidence>
<feature type="compositionally biased region" description="Acidic residues" evidence="7">
    <location>
        <begin position="252"/>
        <end position="267"/>
    </location>
</feature>
<dbReference type="GO" id="GO:0032259">
    <property type="term" value="P:methylation"/>
    <property type="evidence" value="ECO:0007669"/>
    <property type="project" value="UniProtKB-KW"/>
</dbReference>
<dbReference type="AlphaFoldDB" id="A0A1D1ZQ51"/>
<dbReference type="GO" id="GO:0003723">
    <property type="term" value="F:RNA binding"/>
    <property type="evidence" value="ECO:0007669"/>
    <property type="project" value="InterPro"/>
</dbReference>
<dbReference type="SUPFAM" id="SSF88697">
    <property type="entry name" value="PUA domain-like"/>
    <property type="match status" value="1"/>
</dbReference>
<protein>
    <recommendedName>
        <fullName evidence="11">Ribosomal RNA large subunit methyltransferase I</fullName>
    </recommendedName>
</protein>
<evidence type="ECO:0000256" key="4">
    <source>
        <dbReference type="ARBA" id="ARBA00022679"/>
    </source>
</evidence>
<evidence type="ECO:0000256" key="6">
    <source>
        <dbReference type="ARBA" id="ARBA00038091"/>
    </source>
</evidence>
<dbReference type="InterPro" id="IPR029063">
    <property type="entry name" value="SAM-dependent_MTases_sf"/>
</dbReference>
<evidence type="ECO:0000256" key="7">
    <source>
        <dbReference type="SAM" id="MobiDB-lite"/>
    </source>
</evidence>
<dbReference type="SUPFAM" id="SSF53335">
    <property type="entry name" value="S-adenosyl-L-methionine-dependent methyltransferases"/>
    <property type="match status" value="1"/>
</dbReference>
<evidence type="ECO:0000256" key="1">
    <source>
        <dbReference type="ARBA" id="ARBA00004496"/>
    </source>
</evidence>
<comment type="similarity">
    <text evidence="6">Belongs to the methyltransferase superfamily. RlmI family.</text>
</comment>
<dbReference type="InterPro" id="IPR041532">
    <property type="entry name" value="RlmI-like_PUA"/>
</dbReference>
<dbReference type="Pfam" id="PF10672">
    <property type="entry name" value="Methyltrans_SAM"/>
    <property type="match status" value="1"/>
</dbReference>
<feature type="domain" description="RlmI-like PUA" evidence="9">
    <location>
        <begin position="58"/>
        <end position="109"/>
    </location>
</feature>
<keyword evidence="5" id="KW-0949">S-adenosyl-L-methionine</keyword>